<keyword evidence="3" id="KW-0804">Transcription</keyword>
<evidence type="ECO:0000256" key="3">
    <source>
        <dbReference type="ARBA" id="ARBA00023163"/>
    </source>
</evidence>
<dbReference type="InterPro" id="IPR036388">
    <property type="entry name" value="WH-like_DNA-bd_sf"/>
</dbReference>
<dbReference type="InterPro" id="IPR011991">
    <property type="entry name" value="ArsR-like_HTH"/>
</dbReference>
<evidence type="ECO:0000313" key="6">
    <source>
        <dbReference type="Proteomes" id="UP001596368"/>
    </source>
</evidence>
<dbReference type="GO" id="GO:0003677">
    <property type="term" value="F:DNA binding"/>
    <property type="evidence" value="ECO:0007669"/>
    <property type="project" value="UniProtKB-KW"/>
</dbReference>
<evidence type="ECO:0000256" key="2">
    <source>
        <dbReference type="ARBA" id="ARBA00023125"/>
    </source>
</evidence>
<evidence type="ECO:0000256" key="1">
    <source>
        <dbReference type="ARBA" id="ARBA00023015"/>
    </source>
</evidence>
<dbReference type="SUPFAM" id="SSF46785">
    <property type="entry name" value="Winged helix' DNA-binding domain"/>
    <property type="match status" value="1"/>
</dbReference>
<accession>A0ABD5XVZ5</accession>
<comment type="caution">
    <text evidence="5">The sequence shown here is derived from an EMBL/GenBank/DDBJ whole genome shotgun (WGS) entry which is preliminary data.</text>
</comment>
<gene>
    <name evidence="5" type="ORF">ACFQRB_14685</name>
</gene>
<sequence>MATTERLERLIADEVGECCAADVDDRLADLRALAAGASVEEGAGAADADALSALGSDTRYRLARLLAAADGDLCVCELEPLVDVSESAVSHGLSTLTDAGLATRRKEGKWRYYDTTDRAEALLDALDATRGVAE</sequence>
<dbReference type="PANTHER" id="PTHR33154:SF33">
    <property type="entry name" value="TRANSCRIPTIONAL REPRESSOR SDPR"/>
    <property type="match status" value="1"/>
</dbReference>
<dbReference type="Gene3D" id="1.10.10.10">
    <property type="entry name" value="Winged helix-like DNA-binding domain superfamily/Winged helix DNA-binding domain"/>
    <property type="match status" value="1"/>
</dbReference>
<dbReference type="PANTHER" id="PTHR33154">
    <property type="entry name" value="TRANSCRIPTIONAL REGULATOR, ARSR FAMILY"/>
    <property type="match status" value="1"/>
</dbReference>
<evidence type="ECO:0000259" key="4">
    <source>
        <dbReference type="PROSITE" id="PS50987"/>
    </source>
</evidence>
<dbReference type="CDD" id="cd00090">
    <property type="entry name" value="HTH_ARSR"/>
    <property type="match status" value="1"/>
</dbReference>
<keyword evidence="6" id="KW-1185">Reference proteome</keyword>
<organism evidence="5 6">
    <name type="scientific">Halobaculum litoreum</name>
    <dbReference type="NCBI Taxonomy" id="3031998"/>
    <lineage>
        <taxon>Archaea</taxon>
        <taxon>Methanobacteriati</taxon>
        <taxon>Methanobacteriota</taxon>
        <taxon>Stenosarchaea group</taxon>
        <taxon>Halobacteria</taxon>
        <taxon>Halobacteriales</taxon>
        <taxon>Haloferacaceae</taxon>
        <taxon>Halobaculum</taxon>
    </lineage>
</organism>
<dbReference type="InterPro" id="IPR051081">
    <property type="entry name" value="HTH_MetalResp_TranReg"/>
</dbReference>
<dbReference type="Pfam" id="PF01022">
    <property type="entry name" value="HTH_5"/>
    <property type="match status" value="1"/>
</dbReference>
<keyword evidence="2" id="KW-0238">DNA-binding</keyword>
<feature type="domain" description="HTH arsR-type" evidence="4">
    <location>
        <begin position="39"/>
        <end position="134"/>
    </location>
</feature>
<dbReference type="SMART" id="SM00418">
    <property type="entry name" value="HTH_ARSR"/>
    <property type="match status" value="1"/>
</dbReference>
<dbReference type="EMBL" id="JBHSZG010000001">
    <property type="protein sequence ID" value="MFC7137357.1"/>
    <property type="molecule type" value="Genomic_DNA"/>
</dbReference>
<protein>
    <submittedName>
        <fullName evidence="5">ArsR/SmtB family transcription factor</fullName>
    </submittedName>
</protein>
<dbReference type="AlphaFoldDB" id="A0ABD5XVZ5"/>
<dbReference type="PRINTS" id="PR00778">
    <property type="entry name" value="HTHARSR"/>
</dbReference>
<dbReference type="NCBIfam" id="NF033788">
    <property type="entry name" value="HTH_metalloreg"/>
    <property type="match status" value="1"/>
</dbReference>
<dbReference type="Proteomes" id="UP001596368">
    <property type="component" value="Unassembled WGS sequence"/>
</dbReference>
<dbReference type="InterPro" id="IPR036390">
    <property type="entry name" value="WH_DNA-bd_sf"/>
</dbReference>
<name>A0ABD5XVZ5_9EURY</name>
<reference evidence="5 6" key="1">
    <citation type="journal article" date="2019" name="Int. J. Syst. Evol. Microbiol.">
        <title>The Global Catalogue of Microorganisms (GCM) 10K type strain sequencing project: providing services to taxonomists for standard genome sequencing and annotation.</title>
        <authorList>
            <consortium name="The Broad Institute Genomics Platform"/>
            <consortium name="The Broad Institute Genome Sequencing Center for Infectious Disease"/>
            <person name="Wu L."/>
            <person name="Ma J."/>
        </authorList>
    </citation>
    <scope>NUCLEOTIDE SEQUENCE [LARGE SCALE GENOMIC DNA]</scope>
    <source>
        <strain evidence="5 6">DT92</strain>
    </source>
</reference>
<evidence type="ECO:0000313" key="5">
    <source>
        <dbReference type="EMBL" id="MFC7137357.1"/>
    </source>
</evidence>
<dbReference type="PROSITE" id="PS50987">
    <property type="entry name" value="HTH_ARSR_2"/>
    <property type="match status" value="1"/>
</dbReference>
<proteinExistence type="predicted"/>
<dbReference type="InterPro" id="IPR001845">
    <property type="entry name" value="HTH_ArsR_DNA-bd_dom"/>
</dbReference>
<keyword evidence="1" id="KW-0805">Transcription regulation</keyword>